<reference evidence="3 4" key="1">
    <citation type="submission" date="2023-10" db="EMBL/GenBank/DDBJ databases">
        <title>Characterization of rhizosphere-enriched actinobacteria from wheat plants lab-grown on chernevaya soil.</title>
        <authorList>
            <person name="Tikhonova E.N."/>
            <person name="Konopkin A."/>
            <person name="Kravchenko I.K."/>
        </authorList>
    </citation>
    <scope>NUCLEOTIDE SEQUENCE [LARGE SCALE GENOMIC DNA]</scope>
    <source>
        <strain evidence="3 4">RR29</strain>
    </source>
</reference>
<evidence type="ECO:0000313" key="4">
    <source>
        <dbReference type="Proteomes" id="UP001187346"/>
    </source>
</evidence>
<feature type="transmembrane region" description="Helical" evidence="2">
    <location>
        <begin position="36"/>
        <end position="56"/>
    </location>
</feature>
<feature type="compositionally biased region" description="Low complexity" evidence="1">
    <location>
        <begin position="214"/>
        <end position="237"/>
    </location>
</feature>
<keyword evidence="2" id="KW-1133">Transmembrane helix</keyword>
<comment type="caution">
    <text evidence="3">The sequence shown here is derived from an EMBL/GenBank/DDBJ whole genome shotgun (WGS) entry which is preliminary data.</text>
</comment>
<organism evidence="3 4">
    <name type="scientific">Streptomyces prunicolor</name>
    <dbReference type="NCBI Taxonomy" id="67348"/>
    <lineage>
        <taxon>Bacteria</taxon>
        <taxon>Bacillati</taxon>
        <taxon>Actinomycetota</taxon>
        <taxon>Actinomycetes</taxon>
        <taxon>Kitasatosporales</taxon>
        <taxon>Streptomycetaceae</taxon>
        <taxon>Streptomyces</taxon>
    </lineage>
</organism>
<sequence>MPDHAPEMEVLTGPGGAERDYGLALLWRQRSRRARAVIAAATVGVLALGGTVAYAATSGSSGNDALPAAAGTPSGSPSPGGPGSRHGGGMWFGFGVGGTAVHGEATVKDSTTGKWVVRIWQRGTVTKVHGDQVTVKSDDGTSWTWTVGSGTTAKDAGALKKGDTASLTGTRSDSGTRTADRAFTGAFDRKGPGDRPSGFPSRGHAWEHGGGGPNASPNPSDGAPSPAPSPSGSGATT</sequence>
<keyword evidence="2" id="KW-0472">Membrane</keyword>
<evidence type="ECO:0000256" key="2">
    <source>
        <dbReference type="SAM" id="Phobius"/>
    </source>
</evidence>
<feature type="compositionally biased region" description="Gly residues" evidence="1">
    <location>
        <begin position="81"/>
        <end position="91"/>
    </location>
</feature>
<name>A0ABU4FQ47_9ACTN</name>
<feature type="region of interest" description="Disordered" evidence="1">
    <location>
        <begin position="147"/>
        <end position="237"/>
    </location>
</feature>
<dbReference type="Proteomes" id="UP001187346">
    <property type="component" value="Unassembled WGS sequence"/>
</dbReference>
<evidence type="ECO:0000313" key="3">
    <source>
        <dbReference type="EMBL" id="MDV7222066.1"/>
    </source>
</evidence>
<dbReference type="EMBL" id="JAWMAJ010000204">
    <property type="protein sequence ID" value="MDV7222066.1"/>
    <property type="molecule type" value="Genomic_DNA"/>
</dbReference>
<accession>A0ABU4FQ47</accession>
<keyword evidence="4" id="KW-1185">Reference proteome</keyword>
<evidence type="ECO:0000256" key="1">
    <source>
        <dbReference type="SAM" id="MobiDB-lite"/>
    </source>
</evidence>
<dbReference type="RefSeq" id="WP_317775050.1">
    <property type="nucleotide sequence ID" value="NZ_JAWMAJ010000204.1"/>
</dbReference>
<evidence type="ECO:0008006" key="5">
    <source>
        <dbReference type="Google" id="ProtNLM"/>
    </source>
</evidence>
<gene>
    <name evidence="3" type="ORF">R5A26_39655</name>
</gene>
<feature type="compositionally biased region" description="Low complexity" evidence="1">
    <location>
        <begin position="65"/>
        <end position="77"/>
    </location>
</feature>
<proteinExistence type="predicted"/>
<feature type="region of interest" description="Disordered" evidence="1">
    <location>
        <begin position="65"/>
        <end position="91"/>
    </location>
</feature>
<feature type="compositionally biased region" description="Polar residues" evidence="1">
    <location>
        <begin position="165"/>
        <end position="177"/>
    </location>
</feature>
<protein>
    <recommendedName>
        <fullName evidence="5">DUF5666 domain-containing protein</fullName>
    </recommendedName>
</protein>
<keyword evidence="2" id="KW-0812">Transmembrane</keyword>